<dbReference type="InterPro" id="IPR037066">
    <property type="entry name" value="Plug_dom_sf"/>
</dbReference>
<keyword evidence="6 7" id="KW-0998">Cell outer membrane</keyword>
<dbReference type="SUPFAM" id="SSF49464">
    <property type="entry name" value="Carboxypeptidase regulatory domain-like"/>
    <property type="match status" value="1"/>
</dbReference>
<dbReference type="InterPro" id="IPR023997">
    <property type="entry name" value="TonB-dep_OMP_SusC/RagA_CS"/>
</dbReference>
<dbReference type="NCBIfam" id="TIGR04057">
    <property type="entry name" value="SusC_RagA_signa"/>
    <property type="match status" value="1"/>
</dbReference>
<dbReference type="AlphaFoldDB" id="A0A286ACX0"/>
<dbReference type="EMBL" id="OCMT01000004">
    <property type="protein sequence ID" value="SOD19759.1"/>
    <property type="molecule type" value="Genomic_DNA"/>
</dbReference>
<evidence type="ECO:0000256" key="4">
    <source>
        <dbReference type="ARBA" id="ARBA00022692"/>
    </source>
</evidence>
<evidence type="ECO:0000256" key="7">
    <source>
        <dbReference type="PROSITE-ProRule" id="PRU01360"/>
    </source>
</evidence>
<dbReference type="PROSITE" id="PS52016">
    <property type="entry name" value="TONB_DEPENDENT_REC_3"/>
    <property type="match status" value="1"/>
</dbReference>
<dbReference type="InterPro" id="IPR036942">
    <property type="entry name" value="Beta-barrel_TonB_sf"/>
</dbReference>
<dbReference type="GO" id="GO:0009279">
    <property type="term" value="C:cell outer membrane"/>
    <property type="evidence" value="ECO:0007669"/>
    <property type="project" value="UniProtKB-SubCell"/>
</dbReference>
<evidence type="ECO:0000256" key="5">
    <source>
        <dbReference type="ARBA" id="ARBA00023136"/>
    </source>
</evidence>
<name>A0A286ACX0_9SPHI</name>
<protein>
    <submittedName>
        <fullName evidence="10">TonB-linked outer membrane protein, SusC/RagA family</fullName>
    </submittedName>
</protein>
<evidence type="ECO:0000256" key="6">
    <source>
        <dbReference type="ARBA" id="ARBA00023237"/>
    </source>
</evidence>
<feature type="domain" description="TonB-dependent receptor plug" evidence="9">
    <location>
        <begin position="133"/>
        <end position="251"/>
    </location>
</feature>
<dbReference type="Gene3D" id="2.170.130.10">
    <property type="entry name" value="TonB-dependent receptor, plug domain"/>
    <property type="match status" value="1"/>
</dbReference>
<feature type="chain" id="PRO_5012515788" evidence="8">
    <location>
        <begin position="27"/>
        <end position="1072"/>
    </location>
</feature>
<dbReference type="InterPro" id="IPR039426">
    <property type="entry name" value="TonB-dep_rcpt-like"/>
</dbReference>
<evidence type="ECO:0000313" key="10">
    <source>
        <dbReference type="EMBL" id="SOD19759.1"/>
    </source>
</evidence>
<reference evidence="11" key="1">
    <citation type="submission" date="2017-09" db="EMBL/GenBank/DDBJ databases">
        <authorList>
            <person name="Varghese N."/>
            <person name="Submissions S."/>
        </authorList>
    </citation>
    <scope>NUCLEOTIDE SEQUENCE [LARGE SCALE GENOMIC DNA]</scope>
    <source>
        <strain evidence="11">CGMCC 1.12803</strain>
    </source>
</reference>
<evidence type="ECO:0000313" key="11">
    <source>
        <dbReference type="Proteomes" id="UP000219281"/>
    </source>
</evidence>
<keyword evidence="2 7" id="KW-0813">Transport</keyword>
<comment type="subcellular location">
    <subcellularLocation>
        <location evidence="1 7">Cell outer membrane</location>
        <topology evidence="1 7">Multi-pass membrane protein</topology>
    </subcellularLocation>
</comment>
<proteinExistence type="inferred from homology"/>
<sequence>MKHQYPSIIKNWVICLLILFSSSVMAQQSNLQISGTVTDKKGKFLSGVTVVATSEEDSKPITTVSDEKGFFNLKNLKNGTKYNLIFSYVGYKKYIHNNILAKSGESNSILIRLEDENEQLNEVLVVGYGTQNKKDITTSIASLKEADINNFPSVGLDKAMTGKMAGVQVLEQSGAPGSGIAIKVRGTSTITAGSSPLYVIDGIPMSDQDDNGTGKRVNSLNDLNLNDVASIEVLKDASAAAIYGSRGSNGVVMITTKRGNKGKAVFSYNGFAGFQEVSKKIEMLDAYGFAKLVYDARNNTYLDLLADQNKTGSVLDGNDVRRSKIGNNTAAFIPTDLLPYLNGEEGLVNTDWQDQVLRQAPIQSHSMSLRGGSENIKYYVSGNFADQRGTVIGSGFKKYNGRVNLDGTYDRFKFGTSINITNSIYNWVPTEGRFNDENIVSTALAMSPTMPVYNADGSYNFDQYSWGYSRAQAINPVALANLKSDKMNEIRLVGNVFAELKLAEGLHLKSSFGANIKDWQRSLFRPSTLPSDVTRTVPSIPTGTSRTKRNTNWVSENTVTYKKNIDGHSFNLLGGFTAQAEHSATNLISGTGYQNDLVQTLNYATTITDWSSIVQEWSLLSGLARLQYNYKGKYLFSAALRADGSSRFGTNTRWGYFPSASVGWNIDQESFFTKQKAVSSLKIRGSYGVTGNFGIGNYGHLSLIGRDNYIFGTGNGILAPGYVPTTAGNKDLKWETNAMFNLGADIGFFNDKLTLQVDAYNSNTSNLLLELPVPATSGFNTALRNVGKVNNKGLEFTLNTNHDLGKLRMNHSANISFNRNKVVDLGGLPEIISSSDNVIFFVTRVGQPIASYYTLETNGIYRSWDDVNNSLPKVPGARPGDYKFNDMDGNNVIDGNDKAVTGNYQPQFTYGYSVNLTHGMFDFGASLQGIYGNKVANIYKRYINNMEGNTNNMADAINRWQSEVDYGDGKTIRANRTAKGLNGQISTAHIEDGSYLRIRSITLGATLPKELLKSISVSKLRVYVALQNPFTFTKYSGYNPEVSSRDNPLTPGVDYGTYPIAKSFNIGFNLDF</sequence>
<dbReference type="NCBIfam" id="TIGR04056">
    <property type="entry name" value="OMP_RagA_SusC"/>
    <property type="match status" value="1"/>
</dbReference>
<keyword evidence="5 7" id="KW-0472">Membrane</keyword>
<evidence type="ECO:0000259" key="9">
    <source>
        <dbReference type="Pfam" id="PF07715"/>
    </source>
</evidence>
<gene>
    <name evidence="10" type="ORF">SAMN06297358_3464</name>
</gene>
<feature type="signal peptide" evidence="8">
    <location>
        <begin position="1"/>
        <end position="26"/>
    </location>
</feature>
<evidence type="ECO:0000256" key="3">
    <source>
        <dbReference type="ARBA" id="ARBA00022452"/>
    </source>
</evidence>
<evidence type="ECO:0000256" key="8">
    <source>
        <dbReference type="SAM" id="SignalP"/>
    </source>
</evidence>
<dbReference type="Gene3D" id="2.40.170.20">
    <property type="entry name" value="TonB-dependent receptor, beta-barrel domain"/>
    <property type="match status" value="1"/>
</dbReference>
<comment type="similarity">
    <text evidence="7">Belongs to the TonB-dependent receptor family.</text>
</comment>
<dbReference type="Proteomes" id="UP000219281">
    <property type="component" value="Unassembled WGS sequence"/>
</dbReference>
<dbReference type="InterPro" id="IPR008969">
    <property type="entry name" value="CarboxyPept-like_regulatory"/>
</dbReference>
<dbReference type="RefSeq" id="WP_171047957.1">
    <property type="nucleotide sequence ID" value="NZ_OCMT01000004.1"/>
</dbReference>
<dbReference type="InterPro" id="IPR012910">
    <property type="entry name" value="Plug_dom"/>
</dbReference>
<accession>A0A286ACX0</accession>
<keyword evidence="11" id="KW-1185">Reference proteome</keyword>
<dbReference type="InterPro" id="IPR023996">
    <property type="entry name" value="TonB-dep_OMP_SusC/RagA"/>
</dbReference>
<dbReference type="Pfam" id="PF07715">
    <property type="entry name" value="Plug"/>
    <property type="match status" value="1"/>
</dbReference>
<evidence type="ECO:0000256" key="2">
    <source>
        <dbReference type="ARBA" id="ARBA00022448"/>
    </source>
</evidence>
<keyword evidence="8" id="KW-0732">Signal</keyword>
<keyword evidence="3 7" id="KW-1134">Transmembrane beta strand</keyword>
<dbReference type="Pfam" id="PF13715">
    <property type="entry name" value="CarbopepD_reg_2"/>
    <property type="match status" value="1"/>
</dbReference>
<keyword evidence="4 7" id="KW-0812">Transmembrane</keyword>
<dbReference type="SUPFAM" id="SSF56935">
    <property type="entry name" value="Porins"/>
    <property type="match status" value="1"/>
</dbReference>
<organism evidence="10 11">
    <name type="scientific">Pedobacter xixiisoli</name>
    <dbReference type="NCBI Taxonomy" id="1476464"/>
    <lineage>
        <taxon>Bacteria</taxon>
        <taxon>Pseudomonadati</taxon>
        <taxon>Bacteroidota</taxon>
        <taxon>Sphingobacteriia</taxon>
        <taxon>Sphingobacteriales</taxon>
        <taxon>Sphingobacteriaceae</taxon>
        <taxon>Pedobacter</taxon>
    </lineage>
</organism>
<dbReference type="Gene3D" id="2.60.40.1120">
    <property type="entry name" value="Carboxypeptidase-like, regulatory domain"/>
    <property type="match status" value="1"/>
</dbReference>
<evidence type="ECO:0000256" key="1">
    <source>
        <dbReference type="ARBA" id="ARBA00004571"/>
    </source>
</evidence>